<name>A0A425XWW1_9BACT</name>
<reference evidence="1 2" key="1">
    <citation type="submission" date="2018-07" db="EMBL/GenBank/DDBJ databases">
        <title>Draft genome sequence of Ancylomarina sp. M1P.</title>
        <authorList>
            <person name="Yadav S."/>
            <person name="Villanueva L."/>
            <person name="Damste J.S.S."/>
        </authorList>
    </citation>
    <scope>NUCLEOTIDE SEQUENCE [LARGE SCALE GENOMIC DNA]</scope>
    <source>
        <strain evidence="1 2">M1P</strain>
    </source>
</reference>
<dbReference type="Proteomes" id="UP000285794">
    <property type="component" value="Unassembled WGS sequence"/>
</dbReference>
<dbReference type="EMBL" id="QQWG01000025">
    <property type="protein sequence ID" value="RRG19129.1"/>
    <property type="molecule type" value="Genomic_DNA"/>
</dbReference>
<dbReference type="Gene3D" id="3.30.530.80">
    <property type="match status" value="1"/>
</dbReference>
<sequence>MIISILILSQFSILAQNEVDIKSQLKTNGDLQFELQLESQPFQLETFHNWIQSTNHYVSGEIVRINSKEFIYKGKSHIYLSQKPSTFQTEILFTLHISKSNEGTHYVLKDIHYKSIPEYGKQGTPAFHTYCSDWFTHKKLYKKSGKMKSLNQNLMKNSTEFAEELILSCID</sequence>
<evidence type="ECO:0000313" key="1">
    <source>
        <dbReference type="EMBL" id="RRG19129.1"/>
    </source>
</evidence>
<proteinExistence type="predicted"/>
<evidence type="ECO:0008006" key="3">
    <source>
        <dbReference type="Google" id="ProtNLM"/>
    </source>
</evidence>
<comment type="caution">
    <text evidence="1">The sequence shown here is derived from an EMBL/GenBank/DDBJ whole genome shotgun (WGS) entry which is preliminary data.</text>
</comment>
<protein>
    <recommendedName>
        <fullName evidence="3">DUF4468 domain-containing protein</fullName>
    </recommendedName>
</protein>
<accession>A0A425XWW1</accession>
<keyword evidence="2" id="KW-1185">Reference proteome</keyword>
<gene>
    <name evidence="1" type="ORF">DWB61_16540</name>
</gene>
<dbReference type="AlphaFoldDB" id="A0A425XWW1"/>
<organism evidence="1 2">
    <name type="scientific">Ancylomarina euxinus</name>
    <dbReference type="NCBI Taxonomy" id="2283627"/>
    <lineage>
        <taxon>Bacteria</taxon>
        <taxon>Pseudomonadati</taxon>
        <taxon>Bacteroidota</taxon>
        <taxon>Bacteroidia</taxon>
        <taxon>Marinilabiliales</taxon>
        <taxon>Marinifilaceae</taxon>
        <taxon>Ancylomarina</taxon>
    </lineage>
</organism>
<evidence type="ECO:0000313" key="2">
    <source>
        <dbReference type="Proteomes" id="UP000285794"/>
    </source>
</evidence>